<protein>
    <recommendedName>
        <fullName evidence="14">Leucine-rich repeat-containing N-terminal plant-type domain-containing protein</fullName>
    </recommendedName>
</protein>
<reference evidence="12 13" key="1">
    <citation type="journal article" date="2020" name="IScience">
        <title>Genome Sequencing of the Endangered Kingdonia uniflora (Circaeasteraceae, Ranunculales) Reveals Potential Mechanisms of Evolutionary Specialization.</title>
        <authorList>
            <person name="Sun Y."/>
            <person name="Deng T."/>
            <person name="Zhang A."/>
            <person name="Moore M.J."/>
            <person name="Landis J.B."/>
            <person name="Lin N."/>
            <person name="Zhang H."/>
            <person name="Zhang X."/>
            <person name="Huang J."/>
            <person name="Zhang X."/>
            <person name="Sun H."/>
            <person name="Wang H."/>
        </authorList>
    </citation>
    <scope>NUCLEOTIDE SEQUENCE [LARGE SCALE GENOMIC DNA]</scope>
    <source>
        <strain evidence="12">TB1705</strain>
        <tissue evidence="12">Leaf</tissue>
    </source>
</reference>
<evidence type="ECO:0008006" key="14">
    <source>
        <dbReference type="Google" id="ProtNLM"/>
    </source>
</evidence>
<dbReference type="EMBL" id="JACGCM010000510">
    <property type="protein sequence ID" value="KAF6171230.1"/>
    <property type="molecule type" value="Genomic_DNA"/>
</dbReference>
<feature type="domain" description="Disease resistance R13L4/SHOC-2-like LRR" evidence="11">
    <location>
        <begin position="97"/>
        <end position="337"/>
    </location>
</feature>
<evidence type="ECO:0000256" key="2">
    <source>
        <dbReference type="ARBA" id="ARBA00022614"/>
    </source>
</evidence>
<feature type="signal peptide" evidence="9">
    <location>
        <begin position="1"/>
        <end position="21"/>
    </location>
</feature>
<dbReference type="InterPro" id="IPR013210">
    <property type="entry name" value="LRR_N_plant-typ"/>
</dbReference>
<sequence>MLVRQLSWILVIFIFIAVGESKMTGLRGGCNGNDLRGLTAFKSGIRHDTSGRLEKWVGRDCCKWEGVTCEKKDKNTVKRVSELRLPGLISGDDFIIVTSMEGTLSPSIISLSALEVLDLSNLVNISGMIPRSIGSSLPNLRQLLLNGNELTGFIPESISNLSKLEDLQLHENHLSGTLPSSLGNLQYLRRLFLHSNKFSGQIPPSLMKSKNLLTLDLHGNNLKGRIPENIGMLKDLRKLDFSDNSLSGTLPSSLKNLTSLFEMYLEFNVLEGELITLPPSLGFLRLDGNRLTGRIPPFFQNLVSLQKVSLANNKFRGSLPSTLGSLSQLYFLNISNNLIEGPLPNEISSLQNLQTLDLSFNPLNLSPIPEWIGELPALCSIFLAGCGIKGELPEFLQSVQSPIFELDLSSNNLTGALPNWLGDLTSLSLLNLSRNFLASNLPNSLAQLKDLGVLDLHSNRLTGPIDHIFTMQKSSLKYVDLSHNKLTGGLPDSFRKMGTLQSLDLSYNRLGSDFPASLGLVSALERLNMQKNKFTGEIPNTVLKLGNLKELNLSDNLLVGEIPKGKPLSRFPKSSYSGNRGLCGIPLAPCRPGV</sequence>
<keyword evidence="13" id="KW-1185">Reference proteome</keyword>
<dbReference type="Pfam" id="PF00560">
    <property type="entry name" value="LRR_1"/>
    <property type="match status" value="4"/>
</dbReference>
<evidence type="ECO:0000259" key="11">
    <source>
        <dbReference type="Pfam" id="PF23598"/>
    </source>
</evidence>
<evidence type="ECO:0000313" key="13">
    <source>
        <dbReference type="Proteomes" id="UP000541444"/>
    </source>
</evidence>
<organism evidence="12 13">
    <name type="scientific">Kingdonia uniflora</name>
    <dbReference type="NCBI Taxonomy" id="39325"/>
    <lineage>
        <taxon>Eukaryota</taxon>
        <taxon>Viridiplantae</taxon>
        <taxon>Streptophyta</taxon>
        <taxon>Embryophyta</taxon>
        <taxon>Tracheophyta</taxon>
        <taxon>Spermatophyta</taxon>
        <taxon>Magnoliopsida</taxon>
        <taxon>Ranunculales</taxon>
        <taxon>Circaeasteraceae</taxon>
        <taxon>Kingdonia</taxon>
    </lineage>
</organism>
<evidence type="ECO:0000256" key="7">
    <source>
        <dbReference type="ARBA" id="ARBA00023136"/>
    </source>
</evidence>
<dbReference type="SUPFAM" id="SSF52047">
    <property type="entry name" value="RNI-like"/>
    <property type="match status" value="1"/>
</dbReference>
<dbReference type="AlphaFoldDB" id="A0A7J7NW02"/>
<dbReference type="FunFam" id="3.80.10.10:FF:000041">
    <property type="entry name" value="LRR receptor-like serine/threonine-protein kinase ERECTA"/>
    <property type="match status" value="1"/>
</dbReference>
<keyword evidence="3" id="KW-0812">Transmembrane</keyword>
<name>A0A7J7NW02_9MAGN</name>
<comment type="subcellular location">
    <subcellularLocation>
        <location evidence="1">Membrane</location>
        <topology evidence="1">Single-pass membrane protein</topology>
    </subcellularLocation>
</comment>
<dbReference type="InterPro" id="IPR032675">
    <property type="entry name" value="LRR_dom_sf"/>
</dbReference>
<evidence type="ECO:0000256" key="4">
    <source>
        <dbReference type="ARBA" id="ARBA00022729"/>
    </source>
</evidence>
<dbReference type="FunFam" id="3.80.10.10:FF:000095">
    <property type="entry name" value="LRR receptor-like serine/threonine-protein kinase GSO1"/>
    <property type="match status" value="2"/>
</dbReference>
<dbReference type="SUPFAM" id="SSF52058">
    <property type="entry name" value="L domain-like"/>
    <property type="match status" value="1"/>
</dbReference>
<dbReference type="Pfam" id="PF23598">
    <property type="entry name" value="LRR_14"/>
    <property type="match status" value="1"/>
</dbReference>
<dbReference type="InterPro" id="IPR003591">
    <property type="entry name" value="Leu-rich_rpt_typical-subtyp"/>
</dbReference>
<dbReference type="InterPro" id="IPR055414">
    <property type="entry name" value="LRR_R13L4/SHOC2-like"/>
</dbReference>
<dbReference type="GO" id="GO:0016020">
    <property type="term" value="C:membrane"/>
    <property type="evidence" value="ECO:0007669"/>
    <property type="project" value="UniProtKB-SubCell"/>
</dbReference>
<feature type="domain" description="Leucine-rich repeat-containing N-terminal plant-type" evidence="10">
    <location>
        <begin position="33"/>
        <end position="69"/>
    </location>
</feature>
<accession>A0A7J7NW02</accession>
<keyword evidence="8" id="KW-0325">Glycoprotein</keyword>
<dbReference type="PANTHER" id="PTHR48007">
    <property type="entry name" value="LEUCINE-RICH REPEAT RECEPTOR-LIKE PROTEIN KINASE PXC1"/>
    <property type="match status" value="1"/>
</dbReference>
<evidence type="ECO:0000256" key="3">
    <source>
        <dbReference type="ARBA" id="ARBA00022692"/>
    </source>
</evidence>
<dbReference type="SMART" id="SM00369">
    <property type="entry name" value="LRR_TYP"/>
    <property type="match status" value="10"/>
</dbReference>
<evidence type="ECO:0000256" key="8">
    <source>
        <dbReference type="ARBA" id="ARBA00023180"/>
    </source>
</evidence>
<evidence type="ECO:0000256" key="1">
    <source>
        <dbReference type="ARBA" id="ARBA00004167"/>
    </source>
</evidence>
<evidence type="ECO:0000256" key="6">
    <source>
        <dbReference type="ARBA" id="ARBA00022989"/>
    </source>
</evidence>
<dbReference type="InterPro" id="IPR001611">
    <property type="entry name" value="Leu-rich_rpt"/>
</dbReference>
<keyword evidence="2" id="KW-0433">Leucine-rich repeat</keyword>
<dbReference type="InterPro" id="IPR046959">
    <property type="entry name" value="PRK1-6/SRF4-like"/>
</dbReference>
<dbReference type="OrthoDB" id="676979at2759"/>
<proteinExistence type="predicted"/>
<evidence type="ECO:0000256" key="9">
    <source>
        <dbReference type="SAM" id="SignalP"/>
    </source>
</evidence>
<dbReference type="SMART" id="SM00365">
    <property type="entry name" value="LRR_SD22"/>
    <property type="match status" value="4"/>
</dbReference>
<comment type="caution">
    <text evidence="12">The sequence shown here is derived from an EMBL/GenBank/DDBJ whole genome shotgun (WGS) entry which is preliminary data.</text>
</comment>
<keyword evidence="4 9" id="KW-0732">Signal</keyword>
<evidence type="ECO:0000256" key="5">
    <source>
        <dbReference type="ARBA" id="ARBA00022737"/>
    </source>
</evidence>
<dbReference type="Pfam" id="PF08263">
    <property type="entry name" value="LRRNT_2"/>
    <property type="match status" value="1"/>
</dbReference>
<evidence type="ECO:0000259" key="10">
    <source>
        <dbReference type="Pfam" id="PF08263"/>
    </source>
</evidence>
<dbReference type="Proteomes" id="UP000541444">
    <property type="component" value="Unassembled WGS sequence"/>
</dbReference>
<dbReference type="Pfam" id="PF13855">
    <property type="entry name" value="LRR_8"/>
    <property type="match status" value="1"/>
</dbReference>
<dbReference type="PRINTS" id="PR00019">
    <property type="entry name" value="LEURICHRPT"/>
</dbReference>
<dbReference type="PANTHER" id="PTHR48007:SF4">
    <property type="entry name" value="LEUCINE-RICH REPEAT RECEPTOR-LIKE PROTEIN KINASE PXC1"/>
    <property type="match status" value="1"/>
</dbReference>
<keyword evidence="7" id="KW-0472">Membrane</keyword>
<keyword evidence="5" id="KW-0677">Repeat</keyword>
<keyword evidence="6" id="KW-1133">Transmembrane helix</keyword>
<gene>
    <name evidence="12" type="ORF">GIB67_036898</name>
</gene>
<feature type="chain" id="PRO_5029811572" description="Leucine-rich repeat-containing N-terminal plant-type domain-containing protein" evidence="9">
    <location>
        <begin position="22"/>
        <end position="594"/>
    </location>
</feature>
<dbReference type="Gene3D" id="3.80.10.10">
    <property type="entry name" value="Ribonuclease Inhibitor"/>
    <property type="match status" value="2"/>
</dbReference>
<evidence type="ECO:0000313" key="12">
    <source>
        <dbReference type="EMBL" id="KAF6171230.1"/>
    </source>
</evidence>